<accession>A0A2T1GM17</accession>
<reference evidence="1 2" key="1">
    <citation type="submission" date="2018-03" db="EMBL/GenBank/DDBJ databases">
        <title>The ancient ancestry and fast evolution of plastids.</title>
        <authorList>
            <person name="Moore K.R."/>
            <person name="Magnabosco C."/>
            <person name="Momper L."/>
            <person name="Gold D.A."/>
            <person name="Bosak T."/>
            <person name="Fournier G.P."/>
        </authorList>
    </citation>
    <scope>NUCLEOTIDE SEQUENCE [LARGE SCALE GENOMIC DNA]</scope>
    <source>
        <strain evidence="1 2">CCALA 037</strain>
    </source>
</reference>
<dbReference type="AlphaFoldDB" id="A0A2T1GM17"/>
<keyword evidence="2" id="KW-1185">Reference proteome</keyword>
<gene>
    <name evidence="1" type="ORF">C7B77_02855</name>
</gene>
<protein>
    <submittedName>
        <fullName evidence="1">Uncharacterized protein</fullName>
    </submittedName>
</protein>
<comment type="caution">
    <text evidence="1">The sequence shown here is derived from an EMBL/GenBank/DDBJ whole genome shotgun (WGS) entry which is preliminary data.</text>
</comment>
<proteinExistence type="predicted"/>
<dbReference type="OrthoDB" id="9155696at2"/>
<dbReference type="EMBL" id="PVWO01000019">
    <property type="protein sequence ID" value="PSB58930.1"/>
    <property type="molecule type" value="Genomic_DNA"/>
</dbReference>
<evidence type="ECO:0000313" key="2">
    <source>
        <dbReference type="Proteomes" id="UP000238937"/>
    </source>
</evidence>
<dbReference type="RefSeq" id="WP_106300123.1">
    <property type="nucleotide sequence ID" value="NZ_PVWO01000019.1"/>
</dbReference>
<organism evidence="1 2">
    <name type="scientific">Chamaesiphon polymorphus CCALA 037</name>
    <dbReference type="NCBI Taxonomy" id="2107692"/>
    <lineage>
        <taxon>Bacteria</taxon>
        <taxon>Bacillati</taxon>
        <taxon>Cyanobacteriota</taxon>
        <taxon>Cyanophyceae</taxon>
        <taxon>Gomontiellales</taxon>
        <taxon>Chamaesiphonaceae</taxon>
        <taxon>Chamaesiphon</taxon>
    </lineage>
</organism>
<sequence length="112" mass="12992">MENHERVHIRTAGNTRLPALLALQAKGFRVWLEYVKIDNPKDYWHPYMPDYQAEKNGNYFSATNAVELLGLVAMWEVRGNDWKFKNGEPDIHDELMELAKVCDGDGNEILEE</sequence>
<name>A0A2T1GM17_9CYAN</name>
<evidence type="ECO:0000313" key="1">
    <source>
        <dbReference type="EMBL" id="PSB58930.1"/>
    </source>
</evidence>
<dbReference type="Proteomes" id="UP000238937">
    <property type="component" value="Unassembled WGS sequence"/>
</dbReference>